<reference evidence="2 3" key="2">
    <citation type="submission" date="2010-08" db="EMBL/GenBank/DDBJ databases">
        <title>The Genome Sequence of Vibrio cholerae strain 2740-80.</title>
        <authorList>
            <consortium name="The Broad Institute Genome Sequencing Platform"/>
            <person name="Colwell R."/>
            <person name="Young S.K."/>
            <person name="Zeng Q."/>
            <person name="Alvarado L."/>
            <person name="Berlin A."/>
            <person name="Chapman S."/>
            <person name="Chen Z."/>
            <person name="Freedman E."/>
            <person name="Gellesch M."/>
            <person name="Goldberg J."/>
            <person name="Griggs A."/>
            <person name="Gujja S."/>
            <person name="Heilman E."/>
            <person name="Heiman D."/>
            <person name="Howarth C."/>
            <person name="Larson L."/>
            <person name="Mehta T."/>
            <person name="Neiman D.N."/>
            <person name="Park D."/>
            <person name="Pearson M."/>
            <person name="Roberts A."/>
            <person name="Saif S."/>
            <person name="Shenoy N."/>
            <person name="Sisk P."/>
            <person name="Stolte C."/>
            <person name="Sykes S."/>
            <person name="White J."/>
            <person name="Yandava C."/>
            <person name="Borodovsky M."/>
            <person name="Heidelberg J."/>
            <person name="Haas B."/>
            <person name="Nusbaum C."/>
            <person name="Birren B."/>
        </authorList>
    </citation>
    <scope>NUCLEOTIDE SEQUENCE [LARGE SCALE GENOMIC DNA]</scope>
    <source>
        <strain evidence="2 3">2740-80</strain>
    </source>
</reference>
<comment type="caution">
    <text evidence="2">The sequence shown here is derived from an EMBL/GenBank/DDBJ whole genome shotgun (WGS) entry which is preliminary data.</text>
</comment>
<feature type="domain" description="DUF6933" evidence="1">
    <location>
        <begin position="3"/>
        <end position="162"/>
    </location>
</feature>
<evidence type="ECO:0000259" key="1">
    <source>
        <dbReference type="Pfam" id="PF22016"/>
    </source>
</evidence>
<dbReference type="RefSeq" id="WP_000284463.1">
    <property type="nucleotide sequence ID" value="NZ_CP016325.1"/>
</dbReference>
<protein>
    <recommendedName>
        <fullName evidence="1">DUF6933 domain-containing protein</fullName>
    </recommendedName>
</protein>
<dbReference type="InterPro" id="IPR053864">
    <property type="entry name" value="DUF6933"/>
</dbReference>
<organism evidence="2 3">
    <name type="scientific">Vibrio cholerae 2740-80</name>
    <dbReference type="NCBI Taxonomy" id="412614"/>
    <lineage>
        <taxon>Bacteria</taxon>
        <taxon>Pseudomonadati</taxon>
        <taxon>Pseudomonadota</taxon>
        <taxon>Gammaproteobacteria</taxon>
        <taxon>Vibrionales</taxon>
        <taxon>Vibrionaceae</taxon>
        <taxon>Vibrio</taxon>
    </lineage>
</organism>
<evidence type="ECO:0000313" key="3">
    <source>
        <dbReference type="Proteomes" id="UP000003017"/>
    </source>
</evidence>
<reference evidence="2 3" key="1">
    <citation type="submission" date="2007-01" db="EMBL/GenBank/DDBJ databases">
        <authorList>
            <person name="Kobayashi T."/>
            <person name="Suzuki M."/>
            <person name="Inoue H."/>
            <person name="Itai R.N."/>
            <person name="Takahashi M."/>
            <person name="Nakanishi H."/>
            <person name="Mori S."/>
            <person name="Nishizawa N.K."/>
        </authorList>
    </citation>
    <scope>NUCLEOTIDE SEQUENCE [LARGE SCALE GENOMIC DNA]</scope>
    <source>
        <strain evidence="2 3">2740-80</strain>
    </source>
</reference>
<gene>
    <name evidence="2" type="ORF">VC274080_023824</name>
</gene>
<name>A0A0K9UMU5_VIBCL</name>
<dbReference type="AlphaFoldDB" id="A0A0K9UMU5"/>
<evidence type="ECO:0000313" key="2">
    <source>
        <dbReference type="EMBL" id="KNA56822.1"/>
    </source>
</evidence>
<accession>A0A0K9UMU5</accession>
<dbReference type="EMBL" id="AAUT02000027">
    <property type="protein sequence ID" value="KNA56822.1"/>
    <property type="molecule type" value="Genomic_DNA"/>
</dbReference>
<sequence length="171" mass="19626">MYQLRCTKKVQDAFGLKPSDLAEAQDENFVIGNWYVNLFTVERRKCLVFMEEQTLMSFVLIGLRKEHIKDIGVIFKKGVLQLLELEGFPDDIIAAFERAPEKVLFTKTGSRKLLGNMTDVLNGYEHYIYYDGGLQNCDLSDVTLRVNRTPQRNLGWDYPIDALHKLLGSST</sequence>
<proteinExistence type="predicted"/>
<dbReference type="Pfam" id="PF22016">
    <property type="entry name" value="DUF6933"/>
    <property type="match status" value="1"/>
</dbReference>
<dbReference type="Proteomes" id="UP000003017">
    <property type="component" value="Unassembled WGS sequence"/>
</dbReference>